<comment type="similarity">
    <text evidence="8">Belongs to the ubiquitin-conjugating enzyme family.</text>
</comment>
<evidence type="ECO:0000256" key="3">
    <source>
        <dbReference type="ARBA" id="ARBA00022679"/>
    </source>
</evidence>
<dbReference type="SMART" id="SM00212">
    <property type="entry name" value="UBCc"/>
    <property type="match status" value="1"/>
</dbReference>
<dbReference type="FunFam" id="3.10.110.10:FF:000101">
    <property type="entry name" value="Ubiquitin-conjugating enzyme E2 D2"/>
    <property type="match status" value="1"/>
</dbReference>
<dbReference type="OMA" id="ADLHTWH"/>
<dbReference type="Proteomes" id="UP000078561">
    <property type="component" value="Unassembled WGS sequence"/>
</dbReference>
<evidence type="ECO:0000256" key="6">
    <source>
        <dbReference type="ARBA" id="ARBA00022840"/>
    </source>
</evidence>
<keyword evidence="11" id="KW-1185">Reference proteome</keyword>
<dbReference type="CDD" id="cd23815">
    <property type="entry name" value="UBCc_SpUBC14-like"/>
    <property type="match status" value="1"/>
</dbReference>
<dbReference type="Gene3D" id="3.10.110.10">
    <property type="entry name" value="Ubiquitin Conjugating Enzyme"/>
    <property type="match status" value="1"/>
</dbReference>
<dbReference type="InterPro" id="IPR050113">
    <property type="entry name" value="Ub_conjugating_enzyme"/>
</dbReference>
<dbReference type="InterPro" id="IPR000608">
    <property type="entry name" value="UBC"/>
</dbReference>
<protein>
    <recommendedName>
        <fullName evidence="9">UBC core domain-containing protein</fullName>
    </recommendedName>
</protein>
<dbReference type="OrthoDB" id="9978460at2759"/>
<evidence type="ECO:0000313" key="11">
    <source>
        <dbReference type="Proteomes" id="UP000078561"/>
    </source>
</evidence>
<evidence type="ECO:0000256" key="2">
    <source>
        <dbReference type="ARBA" id="ARBA00004906"/>
    </source>
</evidence>
<evidence type="ECO:0000256" key="1">
    <source>
        <dbReference type="ARBA" id="ARBA00000485"/>
    </source>
</evidence>
<comment type="pathway">
    <text evidence="2">Protein modification; protein ubiquitination.</text>
</comment>
<evidence type="ECO:0000256" key="7">
    <source>
        <dbReference type="PROSITE-ProRule" id="PRU10133"/>
    </source>
</evidence>
<feature type="active site" description="Glycyl thioester intermediate" evidence="7">
    <location>
        <position position="85"/>
    </location>
</feature>
<dbReference type="EMBL" id="LT551602">
    <property type="protein sequence ID" value="SAL97228.1"/>
    <property type="molecule type" value="Genomic_DNA"/>
</dbReference>
<dbReference type="PROSITE" id="PS50127">
    <property type="entry name" value="UBC_2"/>
    <property type="match status" value="1"/>
</dbReference>
<reference evidence="10" key="1">
    <citation type="submission" date="2016-04" db="EMBL/GenBank/DDBJ databases">
        <authorList>
            <person name="Evans L.H."/>
            <person name="Alamgir A."/>
            <person name="Owens N."/>
            <person name="Weber N.D."/>
            <person name="Virtaneva K."/>
            <person name="Barbian K."/>
            <person name="Babar A."/>
            <person name="Rosenke K."/>
        </authorList>
    </citation>
    <scope>NUCLEOTIDE SEQUENCE [LARGE SCALE GENOMIC DNA]</scope>
    <source>
        <strain evidence="10">CBS 101.48</strain>
    </source>
</reference>
<dbReference type="InParanoid" id="A0A163LW21"/>
<keyword evidence="4 8" id="KW-0547">Nucleotide-binding</keyword>
<evidence type="ECO:0000256" key="5">
    <source>
        <dbReference type="ARBA" id="ARBA00022786"/>
    </source>
</evidence>
<accession>A0A163LW21</accession>
<evidence type="ECO:0000256" key="8">
    <source>
        <dbReference type="RuleBase" id="RU362109"/>
    </source>
</evidence>
<dbReference type="PROSITE" id="PS00183">
    <property type="entry name" value="UBC_1"/>
    <property type="match status" value="1"/>
</dbReference>
<sequence length="168" mass="18723">MALKRIQREMADLAKNPPPGITAGPINDDMFHWAGSIAGPVDSPYKGGTFKLDIVFSADYPFKPPKVKFVTKIYHPNIDDDGSICVDLLKSDVWKPATKIRQVLDALGLLLEHPNPDDALVSSIAEVYTANRTKFNKNVKEYVDKVSEPNTHPKLTDVPPTWFMIDSM</sequence>
<keyword evidence="6 8" id="KW-0067">ATP-binding</keyword>
<dbReference type="InterPro" id="IPR016135">
    <property type="entry name" value="UBQ-conjugating_enzyme/RWD"/>
</dbReference>
<dbReference type="Pfam" id="PF00179">
    <property type="entry name" value="UQ_con"/>
    <property type="match status" value="1"/>
</dbReference>
<evidence type="ECO:0000259" key="9">
    <source>
        <dbReference type="PROSITE" id="PS50127"/>
    </source>
</evidence>
<dbReference type="InterPro" id="IPR023313">
    <property type="entry name" value="UBQ-conjugating_AS"/>
</dbReference>
<feature type="domain" description="UBC core" evidence="9">
    <location>
        <begin position="1"/>
        <end position="148"/>
    </location>
</feature>
<keyword evidence="3" id="KW-0808">Transferase</keyword>
<dbReference type="SUPFAM" id="SSF54495">
    <property type="entry name" value="UBC-like"/>
    <property type="match status" value="1"/>
</dbReference>
<comment type="catalytic activity">
    <reaction evidence="1">
        <text>S-ubiquitinyl-[E1 ubiquitin-activating enzyme]-L-cysteine + [E2 ubiquitin-conjugating enzyme]-L-cysteine = [E1 ubiquitin-activating enzyme]-L-cysteine + S-ubiquitinyl-[E2 ubiquitin-conjugating enzyme]-L-cysteine.</text>
        <dbReference type="EC" id="2.3.2.23"/>
    </reaction>
</comment>
<name>A0A163LW21_ABSGL</name>
<dbReference type="AlphaFoldDB" id="A0A163LW21"/>
<gene>
    <name evidence="10" type="primary">ABSGL_02699.1 scaffold 3684</name>
</gene>
<dbReference type="GO" id="GO:0005524">
    <property type="term" value="F:ATP binding"/>
    <property type="evidence" value="ECO:0007669"/>
    <property type="project" value="UniProtKB-UniRule"/>
</dbReference>
<proteinExistence type="inferred from homology"/>
<dbReference type="PANTHER" id="PTHR24067">
    <property type="entry name" value="UBIQUITIN-CONJUGATING ENZYME E2"/>
    <property type="match status" value="1"/>
</dbReference>
<organism evidence="10">
    <name type="scientific">Absidia glauca</name>
    <name type="common">Pin mould</name>
    <dbReference type="NCBI Taxonomy" id="4829"/>
    <lineage>
        <taxon>Eukaryota</taxon>
        <taxon>Fungi</taxon>
        <taxon>Fungi incertae sedis</taxon>
        <taxon>Mucoromycota</taxon>
        <taxon>Mucoromycotina</taxon>
        <taxon>Mucoromycetes</taxon>
        <taxon>Mucorales</taxon>
        <taxon>Cunninghamellaceae</taxon>
        <taxon>Absidia</taxon>
    </lineage>
</organism>
<dbReference type="GO" id="GO:0061631">
    <property type="term" value="F:ubiquitin conjugating enzyme activity"/>
    <property type="evidence" value="ECO:0007669"/>
    <property type="project" value="UniProtKB-EC"/>
</dbReference>
<keyword evidence="5 8" id="KW-0833">Ubl conjugation pathway</keyword>
<evidence type="ECO:0000313" key="10">
    <source>
        <dbReference type="EMBL" id="SAL97228.1"/>
    </source>
</evidence>
<dbReference type="STRING" id="4829.A0A163LW21"/>
<evidence type="ECO:0000256" key="4">
    <source>
        <dbReference type="ARBA" id="ARBA00022741"/>
    </source>
</evidence>